<dbReference type="Proteomes" id="UP001596287">
    <property type="component" value="Unassembled WGS sequence"/>
</dbReference>
<dbReference type="InterPro" id="IPR036163">
    <property type="entry name" value="HMA_dom_sf"/>
</dbReference>
<name>A0ABW1PQ38_9FLAO</name>
<dbReference type="PROSITE" id="PS50846">
    <property type="entry name" value="HMA_2"/>
    <property type="match status" value="1"/>
</dbReference>
<feature type="signal peptide" evidence="1">
    <location>
        <begin position="1"/>
        <end position="23"/>
    </location>
</feature>
<dbReference type="CDD" id="cd00371">
    <property type="entry name" value="HMA"/>
    <property type="match status" value="1"/>
</dbReference>
<reference evidence="4" key="1">
    <citation type="journal article" date="2019" name="Int. J. Syst. Evol. Microbiol.">
        <title>The Global Catalogue of Microorganisms (GCM) 10K type strain sequencing project: providing services to taxonomists for standard genome sequencing and annotation.</title>
        <authorList>
            <consortium name="The Broad Institute Genomics Platform"/>
            <consortium name="The Broad Institute Genome Sequencing Center for Infectious Disease"/>
            <person name="Wu L."/>
            <person name="Ma J."/>
        </authorList>
    </citation>
    <scope>NUCLEOTIDE SEQUENCE [LARGE SCALE GENOMIC DNA]</scope>
    <source>
        <strain evidence="4">CCUG 49679</strain>
    </source>
</reference>
<feature type="chain" id="PRO_5045338819" evidence="1">
    <location>
        <begin position="24"/>
        <end position="117"/>
    </location>
</feature>
<organism evidence="3 4">
    <name type="scientific">Flavobacterium qiangtangense</name>
    <dbReference type="NCBI Taxonomy" id="1442595"/>
    <lineage>
        <taxon>Bacteria</taxon>
        <taxon>Pseudomonadati</taxon>
        <taxon>Bacteroidota</taxon>
        <taxon>Flavobacteriia</taxon>
        <taxon>Flavobacteriales</taxon>
        <taxon>Flavobacteriaceae</taxon>
        <taxon>Flavobacterium</taxon>
    </lineage>
</organism>
<evidence type="ECO:0000256" key="1">
    <source>
        <dbReference type="SAM" id="SignalP"/>
    </source>
</evidence>
<evidence type="ECO:0000313" key="4">
    <source>
        <dbReference type="Proteomes" id="UP001596287"/>
    </source>
</evidence>
<dbReference type="RefSeq" id="WP_379791788.1">
    <property type="nucleotide sequence ID" value="NZ_JBHSQB010000007.1"/>
</dbReference>
<dbReference type="SUPFAM" id="SSF55008">
    <property type="entry name" value="HMA, heavy metal-associated domain"/>
    <property type="match status" value="1"/>
</dbReference>
<dbReference type="Pfam" id="PF00403">
    <property type="entry name" value="HMA"/>
    <property type="match status" value="1"/>
</dbReference>
<feature type="domain" description="HMA" evidence="2">
    <location>
        <begin position="27"/>
        <end position="99"/>
    </location>
</feature>
<gene>
    <name evidence="3" type="ORF">ACFPVY_09705</name>
</gene>
<dbReference type="InterPro" id="IPR006121">
    <property type="entry name" value="HMA_dom"/>
</dbReference>
<evidence type="ECO:0000313" key="3">
    <source>
        <dbReference type="EMBL" id="MFC6096917.1"/>
    </source>
</evidence>
<dbReference type="EMBL" id="JBHSQB010000007">
    <property type="protein sequence ID" value="MFC6096917.1"/>
    <property type="molecule type" value="Genomic_DNA"/>
</dbReference>
<keyword evidence="1" id="KW-0732">Signal</keyword>
<comment type="caution">
    <text evidence="3">The sequence shown here is derived from an EMBL/GenBank/DDBJ whole genome shotgun (WGS) entry which is preliminary data.</text>
</comment>
<keyword evidence="4" id="KW-1185">Reference proteome</keyword>
<proteinExistence type="predicted"/>
<sequence>MKTLLKSFLLLIGMITFSNTAFAQKAVQTAIIKTVIHCDHCKACETCGDKFNKTLLREKGVQMVELDEKAMTIKVVYNSKKTNLDKVKTAITKLGYDADDLKADPNAYQSLDNCCKA</sequence>
<protein>
    <submittedName>
        <fullName evidence="3">Heavy-metal-associated domain-containing protein</fullName>
    </submittedName>
</protein>
<evidence type="ECO:0000259" key="2">
    <source>
        <dbReference type="PROSITE" id="PS50846"/>
    </source>
</evidence>
<accession>A0ABW1PQ38</accession>
<dbReference type="Gene3D" id="3.30.70.100">
    <property type="match status" value="1"/>
</dbReference>